<proteinExistence type="predicted"/>
<evidence type="ECO:0000313" key="2">
    <source>
        <dbReference type="Proteomes" id="UP000582231"/>
    </source>
</evidence>
<dbReference type="Proteomes" id="UP000582231">
    <property type="component" value="Unassembled WGS sequence"/>
</dbReference>
<protein>
    <submittedName>
        <fullName evidence="1">Uncharacterized protein</fullName>
    </submittedName>
</protein>
<gene>
    <name evidence="1" type="ORF">BJ958_000935</name>
</gene>
<dbReference type="AlphaFoldDB" id="A0A852RFY9"/>
<organism evidence="1 2">
    <name type="scientific">Nocardioides kongjuensis</name>
    <dbReference type="NCBI Taxonomy" id="349522"/>
    <lineage>
        <taxon>Bacteria</taxon>
        <taxon>Bacillati</taxon>
        <taxon>Actinomycetota</taxon>
        <taxon>Actinomycetes</taxon>
        <taxon>Propionibacteriales</taxon>
        <taxon>Nocardioidaceae</taxon>
        <taxon>Nocardioides</taxon>
    </lineage>
</organism>
<comment type="caution">
    <text evidence="1">The sequence shown here is derived from an EMBL/GenBank/DDBJ whole genome shotgun (WGS) entry which is preliminary data.</text>
</comment>
<accession>A0A852RFY9</accession>
<dbReference type="EMBL" id="JACCBF010000001">
    <property type="protein sequence ID" value="NYD29389.1"/>
    <property type="molecule type" value="Genomic_DNA"/>
</dbReference>
<name>A0A852RFY9_9ACTN</name>
<sequence length="39" mass="4301">MADLEDVPHGPCVGCGAKTYLWCQEVDNWHCTSCDTDCP</sequence>
<evidence type="ECO:0000313" key="1">
    <source>
        <dbReference type="EMBL" id="NYD29389.1"/>
    </source>
</evidence>
<keyword evidence="2" id="KW-1185">Reference proteome</keyword>
<reference evidence="1 2" key="1">
    <citation type="submission" date="2020-07" db="EMBL/GenBank/DDBJ databases">
        <title>Sequencing the genomes of 1000 actinobacteria strains.</title>
        <authorList>
            <person name="Klenk H.-P."/>
        </authorList>
    </citation>
    <scope>NUCLEOTIDE SEQUENCE [LARGE SCALE GENOMIC DNA]</scope>
    <source>
        <strain evidence="1 2">DSM 19082</strain>
    </source>
</reference>